<accession>A0A1D1UT57</accession>
<reference evidence="2 3" key="1">
    <citation type="journal article" date="2016" name="Nat. Commun.">
        <title>Extremotolerant tardigrade genome and improved radiotolerance of human cultured cells by tardigrade-unique protein.</title>
        <authorList>
            <person name="Hashimoto T."/>
            <person name="Horikawa D.D."/>
            <person name="Saito Y."/>
            <person name="Kuwahara H."/>
            <person name="Kozuka-Hata H."/>
            <person name="Shin-I T."/>
            <person name="Minakuchi Y."/>
            <person name="Ohishi K."/>
            <person name="Motoyama A."/>
            <person name="Aizu T."/>
            <person name="Enomoto A."/>
            <person name="Kondo K."/>
            <person name="Tanaka S."/>
            <person name="Hara Y."/>
            <person name="Koshikawa S."/>
            <person name="Sagara H."/>
            <person name="Miura T."/>
            <person name="Yokobori S."/>
            <person name="Miyagawa K."/>
            <person name="Suzuki Y."/>
            <person name="Kubo T."/>
            <person name="Oyama M."/>
            <person name="Kohara Y."/>
            <person name="Fujiyama A."/>
            <person name="Arakawa K."/>
            <person name="Katayama T."/>
            <person name="Toyoda A."/>
            <person name="Kunieda T."/>
        </authorList>
    </citation>
    <scope>NUCLEOTIDE SEQUENCE [LARGE SCALE GENOMIC DNA]</scope>
    <source>
        <strain evidence="2 3">YOKOZUNA-1</strain>
    </source>
</reference>
<organism evidence="2 3">
    <name type="scientific">Ramazzottius varieornatus</name>
    <name type="common">Water bear</name>
    <name type="synonym">Tardigrade</name>
    <dbReference type="NCBI Taxonomy" id="947166"/>
    <lineage>
        <taxon>Eukaryota</taxon>
        <taxon>Metazoa</taxon>
        <taxon>Ecdysozoa</taxon>
        <taxon>Tardigrada</taxon>
        <taxon>Eutardigrada</taxon>
        <taxon>Parachela</taxon>
        <taxon>Hypsibioidea</taxon>
        <taxon>Ramazzottiidae</taxon>
        <taxon>Ramazzottius</taxon>
    </lineage>
</organism>
<evidence type="ECO:0000313" key="3">
    <source>
        <dbReference type="Proteomes" id="UP000186922"/>
    </source>
</evidence>
<gene>
    <name evidence="2" type="primary">RvY_03899-1</name>
    <name evidence="2" type="synonym">RvY_03899.1</name>
    <name evidence="2" type="ORF">RvY_03899</name>
</gene>
<keyword evidence="3" id="KW-1185">Reference proteome</keyword>
<name>A0A1D1UT57_RAMVA</name>
<evidence type="ECO:0000313" key="2">
    <source>
        <dbReference type="EMBL" id="GAU91690.1"/>
    </source>
</evidence>
<proteinExistence type="predicted"/>
<dbReference type="Proteomes" id="UP000186922">
    <property type="component" value="Unassembled WGS sequence"/>
</dbReference>
<dbReference type="EMBL" id="BDGG01000002">
    <property type="protein sequence ID" value="GAU91690.1"/>
    <property type="molecule type" value="Genomic_DNA"/>
</dbReference>
<feature type="region of interest" description="Disordered" evidence="1">
    <location>
        <begin position="1"/>
        <end position="58"/>
    </location>
</feature>
<sequence length="58" mass="6633">MPDKVTTKVEQKTEIRDGKVVSHDAKSEIKGPNEHTKEHHQLDKDGKETHTVSSEKKR</sequence>
<dbReference type="AlphaFoldDB" id="A0A1D1UT57"/>
<comment type="caution">
    <text evidence="2">The sequence shown here is derived from an EMBL/GenBank/DDBJ whole genome shotgun (WGS) entry which is preliminary data.</text>
</comment>
<protein>
    <submittedName>
        <fullName evidence="2">Uncharacterized protein</fullName>
    </submittedName>
</protein>
<evidence type="ECO:0000256" key="1">
    <source>
        <dbReference type="SAM" id="MobiDB-lite"/>
    </source>
</evidence>